<organism evidence="1 3">
    <name type="scientific">Janibacter hoylei PVAS-1</name>
    <dbReference type="NCBI Taxonomy" id="1210046"/>
    <lineage>
        <taxon>Bacteria</taxon>
        <taxon>Bacillati</taxon>
        <taxon>Actinomycetota</taxon>
        <taxon>Actinomycetes</taxon>
        <taxon>Micrococcales</taxon>
        <taxon>Intrasporangiaceae</taxon>
        <taxon>Janibacter</taxon>
    </lineage>
</organism>
<keyword evidence="4" id="KW-1185">Reference proteome</keyword>
<dbReference type="STRING" id="1210046.B277_15038"/>
<reference evidence="1 3" key="2">
    <citation type="journal article" date="2012" name="J. Bacteriol.">
        <title>Genome Sequence of Janibacter hoylei MTCC8307, Isolated from the Stratospheric Air.</title>
        <authorList>
            <person name="Pawar S.P."/>
            <person name="Dhotre D.P."/>
            <person name="Shetty S.A."/>
            <person name="Chowdhury S.P."/>
            <person name="Chaudhari B.L."/>
            <person name="Shouche Y.S."/>
        </authorList>
    </citation>
    <scope>NUCLEOTIDE SEQUENCE [LARGE SCALE GENOMIC DNA]</scope>
    <source>
        <strain evidence="1 3">PVAS-1</strain>
    </source>
</reference>
<dbReference type="RefSeq" id="WP_007929556.1">
    <property type="nucleotide sequence ID" value="NZ_ALWX01000084.1"/>
</dbReference>
<accession>K1DYZ5</accession>
<dbReference type="OrthoDB" id="4864695at2"/>
<gene>
    <name evidence="1" type="ORF">B277_15038</name>
    <name evidence="2" type="ORF">CWN80_15005</name>
</gene>
<dbReference type="AlphaFoldDB" id="K1DYZ5"/>
<comment type="caution">
    <text evidence="1">The sequence shown here is derived from an EMBL/GenBank/DDBJ whole genome shotgun (WGS) entry which is preliminary data.</text>
</comment>
<evidence type="ECO:0000313" key="4">
    <source>
        <dbReference type="Proteomes" id="UP000288711"/>
    </source>
</evidence>
<dbReference type="PATRIC" id="fig|1210046.3.peg.2889"/>
<evidence type="ECO:0000313" key="1">
    <source>
        <dbReference type="EMBL" id="EKA60021.1"/>
    </source>
</evidence>
<dbReference type="EMBL" id="ALWX01000084">
    <property type="protein sequence ID" value="EKA60021.1"/>
    <property type="molecule type" value="Genomic_DNA"/>
</dbReference>
<dbReference type="EMBL" id="PIPF01000016">
    <property type="protein sequence ID" value="RWU81351.1"/>
    <property type="molecule type" value="Genomic_DNA"/>
</dbReference>
<sequence>MEQTPVPPILMGVYRYPRMMTSKSEPTILGVLPGRVWLVGQGGVLFDAPAQAIRAKASKTVGHVTLEVNGGKHVLAGIGSASGAPFSEQQLAELAASRPAVEGHPASQSLMAGRTLYVGAPGKIDGTYQGGVQSIVGREIGQQREIGAALRELLTAVGVAV</sequence>
<evidence type="ECO:0000313" key="3">
    <source>
        <dbReference type="Proteomes" id="UP000004474"/>
    </source>
</evidence>
<reference evidence="2" key="3">
    <citation type="submission" date="2017-11" db="EMBL/GenBank/DDBJ databases">
        <authorList>
            <person name="Seuylemezian A."/>
            <person name="Cooper K."/>
            <person name="Vaishampayan P."/>
        </authorList>
    </citation>
    <scope>NUCLEOTIDE SEQUENCE</scope>
    <source>
        <strain evidence="2">PVAS-1</strain>
    </source>
</reference>
<protein>
    <submittedName>
        <fullName evidence="1">Uncharacterized protein</fullName>
    </submittedName>
</protein>
<dbReference type="Proteomes" id="UP000288711">
    <property type="component" value="Unassembled WGS sequence"/>
</dbReference>
<proteinExistence type="predicted"/>
<dbReference type="eggNOG" id="ENOG50348SB">
    <property type="taxonomic scope" value="Bacteria"/>
</dbReference>
<evidence type="ECO:0000313" key="2">
    <source>
        <dbReference type="EMBL" id="RWU81351.1"/>
    </source>
</evidence>
<name>K1DYZ5_9MICO</name>
<dbReference type="Proteomes" id="UP000004474">
    <property type="component" value="Unassembled WGS sequence"/>
</dbReference>
<reference evidence="2 4" key="1">
    <citation type="journal article" date="2009" name="Int. J. Syst. Evol. Microbiol.">
        <title>Janibacter hoylei sp. nov., Bacillus isronensis sp. nov. and Bacillus aryabhattai sp. nov., isolated from cryotubes used for collecting air from the upper atmosphere.</title>
        <authorList>
            <person name="Shivaji S."/>
            <person name="Chaturvedi P."/>
            <person name="Begum Z."/>
            <person name="Pindi P.K."/>
            <person name="Manorama R."/>
            <person name="Padmanaban D.A."/>
            <person name="Shouche Y.S."/>
            <person name="Pawar S."/>
            <person name="Vaishampayan P."/>
            <person name="Dutt C.B."/>
            <person name="Datta G.N."/>
            <person name="Manchanda R.K."/>
            <person name="Rao U.R."/>
            <person name="Bhargava P.M."/>
            <person name="Narlikar J.V."/>
        </authorList>
    </citation>
    <scope>NUCLEOTIDE SEQUENCE [LARGE SCALE GENOMIC DNA]</scope>
    <source>
        <strain evidence="2 4">PVAS-1</strain>
    </source>
</reference>